<dbReference type="EMBL" id="LAZR01058648">
    <property type="protein sequence ID" value="KKK69444.1"/>
    <property type="molecule type" value="Genomic_DNA"/>
</dbReference>
<dbReference type="PROSITE" id="PS51257">
    <property type="entry name" value="PROKAR_LIPOPROTEIN"/>
    <property type="match status" value="1"/>
</dbReference>
<reference evidence="2" key="1">
    <citation type="journal article" date="2015" name="Nature">
        <title>Complex archaea that bridge the gap between prokaryotes and eukaryotes.</title>
        <authorList>
            <person name="Spang A."/>
            <person name="Saw J.H."/>
            <person name="Jorgensen S.L."/>
            <person name="Zaremba-Niedzwiedzka K."/>
            <person name="Martijn J."/>
            <person name="Lind A.E."/>
            <person name="van Eijk R."/>
            <person name="Schleper C."/>
            <person name="Guy L."/>
            <person name="Ettema T.J."/>
        </authorList>
    </citation>
    <scope>NUCLEOTIDE SEQUENCE</scope>
</reference>
<evidence type="ECO:0008006" key="3">
    <source>
        <dbReference type="Google" id="ProtNLM"/>
    </source>
</evidence>
<accession>A0A0F8ZSQ9</accession>
<evidence type="ECO:0000256" key="1">
    <source>
        <dbReference type="SAM" id="Coils"/>
    </source>
</evidence>
<protein>
    <recommendedName>
        <fullName evidence="3">Lipoprotein</fullName>
    </recommendedName>
</protein>
<feature type="coiled-coil region" evidence="1">
    <location>
        <begin position="87"/>
        <end position="121"/>
    </location>
</feature>
<keyword evidence="1" id="KW-0175">Coiled coil</keyword>
<sequence>MKKAMIILMCAIFILGCTRYVEVEKNVTIEKIVYQNITTIVKEKCNATFNQTWDLSKSKEIEFIRRIRFLEKGLDSCVFDEDCEDDLDDSIEDLEDCEDDLDDTEEELDDVIEDLEDCKEEICEDYNATEWC</sequence>
<organism evidence="2">
    <name type="scientific">marine sediment metagenome</name>
    <dbReference type="NCBI Taxonomy" id="412755"/>
    <lineage>
        <taxon>unclassified sequences</taxon>
        <taxon>metagenomes</taxon>
        <taxon>ecological metagenomes</taxon>
    </lineage>
</organism>
<name>A0A0F8ZSQ9_9ZZZZ</name>
<evidence type="ECO:0000313" key="2">
    <source>
        <dbReference type="EMBL" id="KKK69444.1"/>
    </source>
</evidence>
<proteinExistence type="predicted"/>
<gene>
    <name evidence="2" type="ORF">LCGC14_2933960</name>
</gene>
<comment type="caution">
    <text evidence="2">The sequence shown here is derived from an EMBL/GenBank/DDBJ whole genome shotgun (WGS) entry which is preliminary data.</text>
</comment>
<dbReference type="AlphaFoldDB" id="A0A0F8ZSQ9"/>